<accession>A0A498MNN1</accession>
<dbReference type="SMART" id="SM00208">
    <property type="entry name" value="TNFR"/>
    <property type="match status" value="2"/>
</dbReference>
<evidence type="ECO:0000256" key="4">
    <source>
        <dbReference type="SAM" id="SignalP"/>
    </source>
</evidence>
<keyword evidence="6" id="KW-0675">Receptor</keyword>
<feature type="disulfide bond" evidence="1">
    <location>
        <begin position="80"/>
        <end position="93"/>
    </location>
</feature>
<evidence type="ECO:0000256" key="1">
    <source>
        <dbReference type="PROSITE-ProRule" id="PRU00206"/>
    </source>
</evidence>
<dbReference type="GO" id="GO:0042127">
    <property type="term" value="P:regulation of cell population proliferation"/>
    <property type="evidence" value="ECO:0007669"/>
    <property type="project" value="TreeGrafter"/>
</dbReference>
<evidence type="ECO:0000259" key="5">
    <source>
        <dbReference type="PROSITE" id="PS50050"/>
    </source>
</evidence>
<dbReference type="AlphaFoldDB" id="A0A498MNN1"/>
<keyword evidence="7" id="KW-1185">Reference proteome</keyword>
<dbReference type="Gene3D" id="2.10.50.10">
    <property type="entry name" value="Tumor Necrosis Factor Receptor, subunit A, domain 2"/>
    <property type="match status" value="2"/>
</dbReference>
<dbReference type="PANTHER" id="PTHR47139">
    <property type="entry name" value="TUMOR NECROSIS FACTOR RECEPTOR SUPERFAMILY MEMBER 9"/>
    <property type="match status" value="1"/>
</dbReference>
<gene>
    <name evidence="6" type="ORF">ROHU_006475</name>
</gene>
<dbReference type="Proteomes" id="UP000290572">
    <property type="component" value="Unassembled WGS sequence"/>
</dbReference>
<proteinExistence type="predicted"/>
<dbReference type="SUPFAM" id="SSF57586">
    <property type="entry name" value="TNF receptor-like"/>
    <property type="match status" value="2"/>
</dbReference>
<keyword evidence="4" id="KW-0732">Signal</keyword>
<feature type="signal peptide" evidence="4">
    <location>
        <begin position="1"/>
        <end position="19"/>
    </location>
</feature>
<comment type="caution">
    <text evidence="1">Lacks conserved residue(s) required for the propagation of feature annotation.</text>
</comment>
<keyword evidence="1" id="KW-1015">Disulfide bond</keyword>
<dbReference type="PROSITE" id="PS00652">
    <property type="entry name" value="TNFR_NGFR_1"/>
    <property type="match status" value="1"/>
</dbReference>
<name>A0A498MNN1_LABRO</name>
<feature type="domain" description="TNFR-Cys" evidence="5">
    <location>
        <begin position="62"/>
        <end position="101"/>
    </location>
</feature>
<comment type="caution">
    <text evidence="6">The sequence shown here is derived from an EMBL/GenBank/DDBJ whole genome shotgun (WGS) entry which is preliminary data.</text>
</comment>
<organism evidence="6 7">
    <name type="scientific">Labeo rohita</name>
    <name type="common">Indian major carp</name>
    <name type="synonym">Cyprinus rohita</name>
    <dbReference type="NCBI Taxonomy" id="84645"/>
    <lineage>
        <taxon>Eukaryota</taxon>
        <taxon>Metazoa</taxon>
        <taxon>Chordata</taxon>
        <taxon>Craniata</taxon>
        <taxon>Vertebrata</taxon>
        <taxon>Euteleostomi</taxon>
        <taxon>Actinopterygii</taxon>
        <taxon>Neopterygii</taxon>
        <taxon>Teleostei</taxon>
        <taxon>Ostariophysi</taxon>
        <taxon>Cypriniformes</taxon>
        <taxon>Cyprinidae</taxon>
        <taxon>Labeoninae</taxon>
        <taxon>Labeonini</taxon>
        <taxon>Labeo</taxon>
    </lineage>
</organism>
<evidence type="ECO:0000256" key="2">
    <source>
        <dbReference type="SAM" id="MobiDB-lite"/>
    </source>
</evidence>
<dbReference type="EMBL" id="QBIY01012568">
    <property type="protein sequence ID" value="RXN23078.1"/>
    <property type="molecule type" value="Genomic_DNA"/>
</dbReference>
<dbReference type="GO" id="GO:0038023">
    <property type="term" value="F:signaling receptor activity"/>
    <property type="evidence" value="ECO:0007669"/>
    <property type="project" value="TreeGrafter"/>
</dbReference>
<dbReference type="STRING" id="84645.A0A498MNN1"/>
<feature type="transmembrane region" description="Helical" evidence="3">
    <location>
        <begin position="114"/>
        <end position="136"/>
    </location>
</feature>
<dbReference type="InterPro" id="IPR001368">
    <property type="entry name" value="TNFR/NGFR_Cys_rich_reg"/>
</dbReference>
<dbReference type="PROSITE" id="PS50050">
    <property type="entry name" value="TNFR_NGFR_2"/>
    <property type="match status" value="1"/>
</dbReference>
<evidence type="ECO:0000256" key="3">
    <source>
        <dbReference type="SAM" id="Phobius"/>
    </source>
</evidence>
<reference evidence="6 7" key="1">
    <citation type="submission" date="2018-03" db="EMBL/GenBank/DDBJ databases">
        <title>Draft genome sequence of Rohu Carp (Labeo rohita).</title>
        <authorList>
            <person name="Das P."/>
            <person name="Kushwaha B."/>
            <person name="Joshi C.G."/>
            <person name="Kumar D."/>
            <person name="Nagpure N.S."/>
            <person name="Sahoo L."/>
            <person name="Das S.P."/>
            <person name="Bit A."/>
            <person name="Patnaik S."/>
            <person name="Meher P.K."/>
            <person name="Jayasankar P."/>
            <person name="Koringa P.G."/>
            <person name="Patel N.V."/>
            <person name="Hinsu A.T."/>
            <person name="Kumar R."/>
            <person name="Pandey M."/>
            <person name="Agarwal S."/>
            <person name="Srivastava S."/>
            <person name="Singh M."/>
            <person name="Iquebal M.A."/>
            <person name="Jaiswal S."/>
            <person name="Angadi U.B."/>
            <person name="Kumar N."/>
            <person name="Raza M."/>
            <person name="Shah T.M."/>
            <person name="Rai A."/>
            <person name="Jena J.K."/>
        </authorList>
    </citation>
    <scope>NUCLEOTIDE SEQUENCE [LARGE SCALE GENOMIC DNA]</scope>
    <source>
        <strain evidence="6">DASCIFA01</strain>
        <tissue evidence="6">Testis</tissue>
    </source>
</reference>
<evidence type="ECO:0000313" key="6">
    <source>
        <dbReference type="EMBL" id="RXN23078.1"/>
    </source>
</evidence>
<evidence type="ECO:0000313" key="7">
    <source>
        <dbReference type="Proteomes" id="UP000290572"/>
    </source>
</evidence>
<dbReference type="Pfam" id="PF00020">
    <property type="entry name" value="TNFR_c6"/>
    <property type="match status" value="1"/>
</dbReference>
<feature type="repeat" description="TNFR-Cys" evidence="1">
    <location>
        <begin position="62"/>
        <end position="101"/>
    </location>
</feature>
<dbReference type="PANTHER" id="PTHR47139:SF4">
    <property type="entry name" value="TUMOR NECROSIS FACTOR RECEPTOR SUPERFAMILY MEMBER 9 ISOFORM X1-RELATED"/>
    <property type="match status" value="1"/>
</dbReference>
<keyword evidence="3" id="KW-0472">Membrane</keyword>
<keyword evidence="3" id="KW-0812">Transmembrane</keyword>
<keyword evidence="3" id="KW-1133">Transmembrane helix</keyword>
<protein>
    <submittedName>
        <fullName evidence="6">Tumor necrosis factor receptor superfamily member 9-like protein</fullName>
    </submittedName>
</protein>
<feature type="disulfide bond" evidence="1">
    <location>
        <begin position="83"/>
        <end position="101"/>
    </location>
</feature>
<sequence length="198" mass="21282">MKLLHGLILAAAVLLLAAGHSVKSGCDIYDLSKNNNVCCTKCNPGNRLVIRCGPDPKDLCTPCEKDNFVTETLSQSCQRCTQCTGNMQVKVNCTASSDTVCECKPGHQPFGKEFIAIFIVFALICIAVPTATVLFLEWRKGKATRKSHVEKETLTEGGQTQTSLLNEPSFCFPQQEHGGSSQSSTASLVSQDIGPLVA</sequence>
<feature type="region of interest" description="Disordered" evidence="2">
    <location>
        <begin position="174"/>
        <end position="198"/>
    </location>
</feature>
<feature type="compositionally biased region" description="Low complexity" evidence="2">
    <location>
        <begin position="180"/>
        <end position="190"/>
    </location>
</feature>
<feature type="chain" id="PRO_5019791766" evidence="4">
    <location>
        <begin position="20"/>
        <end position="198"/>
    </location>
</feature>